<sequence>MGFTTSPKHSEGSASMGSVITSPMNTQNSITIGSVTTPAASNSFVPTGLSPAGSEDSTPLNSPTGAGIVPTNSDGSVLIGFTTIPTGSKVSNPINPATTSGISPTDSAIPTDEAIVIFVAPAGFQGKPIPSYAPGIMRRRRAGSGGFLRNPAMHDPSDCSQAMQFYIVNGELVRGDGVVSANVGDDHVLLAVSTTRGSITTTWGMVDGELVWANGNFTGGRAGFCRDVGGEVYATFKEGDAYWHAGSSTCPGLNPNPDDELLPANTTLILPQNVYFPSAAPTDEFCVPVMESWIIGQFTVIPSTNASGST</sequence>
<organism evidence="3 4">
    <name type="scientific">Cytospora schulzeri</name>
    <dbReference type="NCBI Taxonomy" id="448051"/>
    <lineage>
        <taxon>Eukaryota</taxon>
        <taxon>Fungi</taxon>
        <taxon>Dikarya</taxon>
        <taxon>Ascomycota</taxon>
        <taxon>Pezizomycotina</taxon>
        <taxon>Sordariomycetes</taxon>
        <taxon>Sordariomycetidae</taxon>
        <taxon>Diaporthales</taxon>
        <taxon>Cytosporaceae</taxon>
        <taxon>Cytospora</taxon>
    </lineage>
</organism>
<dbReference type="InterPro" id="IPR057230">
    <property type="entry name" value="DUF7908"/>
</dbReference>
<keyword evidence="4" id="KW-1185">Reference proteome</keyword>
<protein>
    <recommendedName>
        <fullName evidence="2">DUF7908 domain-containing protein</fullName>
    </recommendedName>
</protein>
<dbReference type="Proteomes" id="UP000283895">
    <property type="component" value="Unassembled WGS sequence"/>
</dbReference>
<dbReference type="EMBL" id="LKEA01000003">
    <property type="protein sequence ID" value="ROW10556.1"/>
    <property type="molecule type" value="Genomic_DNA"/>
</dbReference>
<name>A0A423X422_9PEZI</name>
<feature type="domain" description="DUF7908" evidence="2">
    <location>
        <begin position="138"/>
        <end position="238"/>
    </location>
</feature>
<dbReference type="STRING" id="356882.A0A423X422"/>
<evidence type="ECO:0000256" key="1">
    <source>
        <dbReference type="SAM" id="MobiDB-lite"/>
    </source>
</evidence>
<dbReference type="Pfam" id="PF25485">
    <property type="entry name" value="DUF7908"/>
    <property type="match status" value="1"/>
</dbReference>
<evidence type="ECO:0000313" key="3">
    <source>
        <dbReference type="EMBL" id="ROW10556.1"/>
    </source>
</evidence>
<dbReference type="AlphaFoldDB" id="A0A423X422"/>
<accession>A0A423X422</accession>
<feature type="region of interest" description="Disordered" evidence="1">
    <location>
        <begin position="1"/>
        <end position="22"/>
    </location>
</feature>
<reference evidence="3 4" key="1">
    <citation type="submission" date="2015-09" db="EMBL/GenBank/DDBJ databases">
        <title>Host preference determinants of Valsa canker pathogens revealed by comparative genomics.</title>
        <authorList>
            <person name="Yin Z."/>
            <person name="Huang L."/>
        </authorList>
    </citation>
    <scope>NUCLEOTIDE SEQUENCE [LARGE SCALE GENOMIC DNA]</scope>
    <source>
        <strain evidence="3 4">03-1</strain>
    </source>
</reference>
<dbReference type="OrthoDB" id="3563678at2759"/>
<evidence type="ECO:0000313" key="4">
    <source>
        <dbReference type="Proteomes" id="UP000283895"/>
    </source>
</evidence>
<comment type="caution">
    <text evidence="3">The sequence shown here is derived from an EMBL/GenBank/DDBJ whole genome shotgun (WGS) entry which is preliminary data.</text>
</comment>
<proteinExistence type="predicted"/>
<gene>
    <name evidence="3" type="ORF">VMCG_01934</name>
</gene>
<feature type="compositionally biased region" description="Polar residues" evidence="1">
    <location>
        <begin position="55"/>
        <end position="71"/>
    </location>
</feature>
<evidence type="ECO:0000259" key="2">
    <source>
        <dbReference type="Pfam" id="PF25485"/>
    </source>
</evidence>
<feature type="region of interest" description="Disordered" evidence="1">
    <location>
        <begin position="43"/>
        <end position="71"/>
    </location>
</feature>